<dbReference type="GO" id="GO:0022857">
    <property type="term" value="F:transmembrane transporter activity"/>
    <property type="evidence" value="ECO:0007669"/>
    <property type="project" value="InterPro"/>
</dbReference>
<dbReference type="PANTHER" id="PTHR23518">
    <property type="entry name" value="C-METHYLTRANSFERASE"/>
    <property type="match status" value="1"/>
</dbReference>
<dbReference type="EMBL" id="BARU01002136">
    <property type="protein sequence ID" value="GAH24510.1"/>
    <property type="molecule type" value="Genomic_DNA"/>
</dbReference>
<organism evidence="3">
    <name type="scientific">marine sediment metagenome</name>
    <dbReference type="NCBI Taxonomy" id="412755"/>
    <lineage>
        <taxon>unclassified sequences</taxon>
        <taxon>metagenomes</taxon>
        <taxon>ecological metagenomes</taxon>
    </lineage>
</organism>
<feature type="transmembrane region" description="Helical" evidence="1">
    <location>
        <begin position="34"/>
        <end position="53"/>
    </location>
</feature>
<feature type="domain" description="Major facilitator superfamily (MFS) profile" evidence="2">
    <location>
        <begin position="1"/>
        <end position="188"/>
    </location>
</feature>
<dbReference type="Gene3D" id="1.20.1250.20">
    <property type="entry name" value="MFS general substrate transporter like domains"/>
    <property type="match status" value="1"/>
</dbReference>
<feature type="transmembrane region" description="Helical" evidence="1">
    <location>
        <begin position="124"/>
        <end position="148"/>
    </location>
</feature>
<feature type="transmembrane region" description="Helical" evidence="1">
    <location>
        <begin position="87"/>
        <end position="112"/>
    </location>
</feature>
<comment type="caution">
    <text evidence="3">The sequence shown here is derived from an EMBL/GenBank/DDBJ whole genome shotgun (WGS) entry which is preliminary data.</text>
</comment>
<dbReference type="AlphaFoldDB" id="X1EW44"/>
<gene>
    <name evidence="3" type="ORF">S03H2_05183</name>
</gene>
<feature type="transmembrane region" description="Helical" evidence="1">
    <location>
        <begin position="65"/>
        <end position="81"/>
    </location>
</feature>
<dbReference type="InterPro" id="IPR036259">
    <property type="entry name" value="MFS_trans_sf"/>
</dbReference>
<sequence>IMIISIIQASQYFAYGIIEAYFILYISFLNYEPWLIGLMPAILTFTLIVAKPFMGHLSDKIGRKHVILGGLLLGGFVSLFIPHTVNLILLIVIFISFGIGMASVTSSTPAYITDLLEKENYGSAIGVLSTIMDIGQTLGPIISGYILVFLSYQGIFLLTGFSLLFAAFLFFVSFYLFKKKEKLNELIL</sequence>
<keyword evidence="1" id="KW-1133">Transmembrane helix</keyword>
<dbReference type="Pfam" id="PF07690">
    <property type="entry name" value="MFS_1"/>
    <property type="match status" value="1"/>
</dbReference>
<dbReference type="InterPro" id="IPR020846">
    <property type="entry name" value="MFS_dom"/>
</dbReference>
<reference evidence="3" key="1">
    <citation type="journal article" date="2014" name="Front. Microbiol.">
        <title>High frequency of phylogenetically diverse reductive dehalogenase-homologous genes in deep subseafloor sedimentary metagenomes.</title>
        <authorList>
            <person name="Kawai M."/>
            <person name="Futagami T."/>
            <person name="Toyoda A."/>
            <person name="Takaki Y."/>
            <person name="Nishi S."/>
            <person name="Hori S."/>
            <person name="Arai W."/>
            <person name="Tsubouchi T."/>
            <person name="Morono Y."/>
            <person name="Uchiyama I."/>
            <person name="Ito T."/>
            <person name="Fujiyama A."/>
            <person name="Inagaki F."/>
            <person name="Takami H."/>
        </authorList>
    </citation>
    <scope>NUCLEOTIDE SEQUENCE</scope>
    <source>
        <strain evidence="3">Expedition CK06-06</strain>
    </source>
</reference>
<dbReference type="PROSITE" id="PS50850">
    <property type="entry name" value="MFS"/>
    <property type="match status" value="1"/>
</dbReference>
<feature type="non-terminal residue" evidence="3">
    <location>
        <position position="1"/>
    </location>
</feature>
<keyword evidence="1" id="KW-0472">Membrane</keyword>
<feature type="transmembrane region" description="Helical" evidence="1">
    <location>
        <begin position="154"/>
        <end position="177"/>
    </location>
</feature>
<accession>X1EW44</accession>
<name>X1EW44_9ZZZZ</name>
<proteinExistence type="predicted"/>
<keyword evidence="1" id="KW-0812">Transmembrane</keyword>
<dbReference type="SUPFAM" id="SSF103473">
    <property type="entry name" value="MFS general substrate transporter"/>
    <property type="match status" value="1"/>
</dbReference>
<dbReference type="InterPro" id="IPR011701">
    <property type="entry name" value="MFS"/>
</dbReference>
<evidence type="ECO:0000313" key="3">
    <source>
        <dbReference type="EMBL" id="GAH24510.1"/>
    </source>
</evidence>
<evidence type="ECO:0000256" key="1">
    <source>
        <dbReference type="SAM" id="Phobius"/>
    </source>
</evidence>
<protein>
    <recommendedName>
        <fullName evidence="2">Major facilitator superfamily (MFS) profile domain-containing protein</fullName>
    </recommendedName>
</protein>
<feature type="transmembrane region" description="Helical" evidence="1">
    <location>
        <begin position="12"/>
        <end position="28"/>
    </location>
</feature>
<evidence type="ECO:0000259" key="2">
    <source>
        <dbReference type="PROSITE" id="PS50850"/>
    </source>
</evidence>
<dbReference type="PANTHER" id="PTHR23518:SF2">
    <property type="entry name" value="MAJOR FACILITATOR SUPERFAMILY TRANSPORTER"/>
    <property type="match status" value="1"/>
</dbReference>